<accession>A0AAV7G6L6</accession>
<name>A0AAV7G6L6_DENCH</name>
<dbReference type="InterPro" id="IPR016072">
    <property type="entry name" value="Skp1_comp_dimer"/>
</dbReference>
<organism evidence="7 8">
    <name type="scientific">Dendrobium chrysotoxum</name>
    <name type="common">Orchid</name>
    <dbReference type="NCBI Taxonomy" id="161865"/>
    <lineage>
        <taxon>Eukaryota</taxon>
        <taxon>Viridiplantae</taxon>
        <taxon>Streptophyta</taxon>
        <taxon>Embryophyta</taxon>
        <taxon>Tracheophyta</taxon>
        <taxon>Spermatophyta</taxon>
        <taxon>Magnoliopsida</taxon>
        <taxon>Liliopsida</taxon>
        <taxon>Asparagales</taxon>
        <taxon>Orchidaceae</taxon>
        <taxon>Epidendroideae</taxon>
        <taxon>Malaxideae</taxon>
        <taxon>Dendrobiinae</taxon>
        <taxon>Dendrobium</taxon>
    </lineage>
</organism>
<comment type="function">
    <text evidence="4">Involved in ubiquitination and subsequent proteasomal degradation of target proteins. Together with CUL1, RBX1 and a F-box protein, it forms a SCF E3 ubiquitin ligase complex. The functional specificity of this complex depends on the type of F-box protein. In the SCF complex, it serves as an adapter that links the F-box protein to CUL1.</text>
</comment>
<dbReference type="SUPFAM" id="SSF81382">
    <property type="entry name" value="Skp1 dimerisation domain-like"/>
    <property type="match status" value="1"/>
</dbReference>
<feature type="domain" description="SKP1 component POZ" evidence="6">
    <location>
        <begin position="11"/>
        <end position="70"/>
    </location>
</feature>
<proteinExistence type="inferred from homology"/>
<dbReference type="AlphaFoldDB" id="A0AAV7G6L6"/>
<dbReference type="CDD" id="cd18322">
    <property type="entry name" value="BTB_POZ_SKP1"/>
    <property type="match status" value="1"/>
</dbReference>
<sequence length="148" mass="16323">MAAGVNGEKRLLLKSSDGEIFKVDETIAMQSKMIRDMIEKGCASNGVVIPIQDVDAAALSKVLCYCNKHAKPAPTNAAETEPFIQDLKNFDQDLVNANCATLLDLIFAAHYMDVRGLMDLACQAVAEAIEEQCSEEVRRTFYSENQKF</sequence>
<dbReference type="GO" id="GO:0009867">
    <property type="term" value="P:jasmonic acid mediated signaling pathway"/>
    <property type="evidence" value="ECO:0007669"/>
    <property type="project" value="UniProtKB-ARBA"/>
</dbReference>
<gene>
    <name evidence="7" type="ORF">IEQ34_021700</name>
</gene>
<protein>
    <recommendedName>
        <fullName evidence="4">SKP1-like protein</fullName>
    </recommendedName>
</protein>
<dbReference type="InterPro" id="IPR036296">
    <property type="entry name" value="SKP1-like_dim_sf"/>
</dbReference>
<keyword evidence="3 4" id="KW-0833">Ubl conjugation pathway</keyword>
<evidence type="ECO:0000259" key="6">
    <source>
        <dbReference type="Pfam" id="PF03931"/>
    </source>
</evidence>
<comment type="subunit">
    <text evidence="4">Part of a SCF (SKP1-cullin-F-box) protein ligase complex.</text>
</comment>
<comment type="similarity">
    <text evidence="2 4">Belongs to the SKP1 family.</text>
</comment>
<evidence type="ECO:0000313" key="8">
    <source>
        <dbReference type="Proteomes" id="UP000775213"/>
    </source>
</evidence>
<evidence type="ECO:0000259" key="5">
    <source>
        <dbReference type="Pfam" id="PF01466"/>
    </source>
</evidence>
<dbReference type="InterPro" id="IPR001232">
    <property type="entry name" value="SKP1-like"/>
</dbReference>
<evidence type="ECO:0000256" key="1">
    <source>
        <dbReference type="ARBA" id="ARBA00004906"/>
    </source>
</evidence>
<evidence type="ECO:0000256" key="2">
    <source>
        <dbReference type="ARBA" id="ARBA00009993"/>
    </source>
</evidence>
<dbReference type="GO" id="GO:0006511">
    <property type="term" value="P:ubiquitin-dependent protein catabolic process"/>
    <property type="evidence" value="ECO:0007669"/>
    <property type="project" value="InterPro"/>
</dbReference>
<reference evidence="7 8" key="1">
    <citation type="journal article" date="2021" name="Hortic Res">
        <title>Chromosome-scale assembly of the Dendrobium chrysotoxum genome enhances the understanding of orchid evolution.</title>
        <authorList>
            <person name="Zhang Y."/>
            <person name="Zhang G.Q."/>
            <person name="Zhang D."/>
            <person name="Liu X.D."/>
            <person name="Xu X.Y."/>
            <person name="Sun W.H."/>
            <person name="Yu X."/>
            <person name="Zhu X."/>
            <person name="Wang Z.W."/>
            <person name="Zhao X."/>
            <person name="Zhong W.Y."/>
            <person name="Chen H."/>
            <person name="Yin W.L."/>
            <person name="Huang T."/>
            <person name="Niu S.C."/>
            <person name="Liu Z.J."/>
        </authorList>
    </citation>
    <scope>NUCLEOTIDE SEQUENCE [LARGE SCALE GENOMIC DNA]</scope>
    <source>
        <strain evidence="7">Lindl</strain>
    </source>
</reference>
<dbReference type="InterPro" id="IPR011333">
    <property type="entry name" value="SKP1/BTB/POZ_sf"/>
</dbReference>
<evidence type="ECO:0000256" key="4">
    <source>
        <dbReference type="PIRNR" id="PIRNR028729"/>
    </source>
</evidence>
<feature type="domain" description="SKP1 component dimerisation" evidence="5">
    <location>
        <begin position="116"/>
        <end position="145"/>
    </location>
</feature>
<dbReference type="InterPro" id="IPR016897">
    <property type="entry name" value="SKP1"/>
</dbReference>
<dbReference type="SUPFAM" id="SSF54695">
    <property type="entry name" value="POZ domain"/>
    <property type="match status" value="1"/>
</dbReference>
<dbReference type="PIRSF" id="PIRSF028729">
    <property type="entry name" value="E3_ubiquit_lig_SCF_Skp"/>
    <property type="match status" value="1"/>
</dbReference>
<dbReference type="Pfam" id="PF03931">
    <property type="entry name" value="Skp1_POZ"/>
    <property type="match status" value="1"/>
</dbReference>
<dbReference type="Proteomes" id="UP000775213">
    <property type="component" value="Unassembled WGS sequence"/>
</dbReference>
<dbReference type="Gene3D" id="3.30.710.10">
    <property type="entry name" value="Potassium Channel Kv1.1, Chain A"/>
    <property type="match status" value="1"/>
</dbReference>
<comment type="pathway">
    <text evidence="1 4">Protein modification; protein ubiquitination.</text>
</comment>
<dbReference type="SMART" id="SM00512">
    <property type="entry name" value="Skp1"/>
    <property type="match status" value="1"/>
</dbReference>
<keyword evidence="8" id="KW-1185">Reference proteome</keyword>
<dbReference type="InterPro" id="IPR016073">
    <property type="entry name" value="Skp1_comp_POZ"/>
</dbReference>
<comment type="caution">
    <text evidence="7">The sequence shown here is derived from an EMBL/GenBank/DDBJ whole genome shotgun (WGS) entry which is preliminary data.</text>
</comment>
<evidence type="ECO:0000256" key="3">
    <source>
        <dbReference type="ARBA" id="ARBA00022786"/>
    </source>
</evidence>
<dbReference type="EMBL" id="JAGFBR010000018">
    <property type="protein sequence ID" value="KAH0451008.1"/>
    <property type="molecule type" value="Genomic_DNA"/>
</dbReference>
<dbReference type="GO" id="GO:0016567">
    <property type="term" value="P:protein ubiquitination"/>
    <property type="evidence" value="ECO:0007669"/>
    <property type="project" value="UniProtKB-UniRule"/>
</dbReference>
<dbReference type="PANTHER" id="PTHR11165">
    <property type="entry name" value="SKP1"/>
    <property type="match status" value="1"/>
</dbReference>
<dbReference type="Pfam" id="PF01466">
    <property type="entry name" value="Skp1"/>
    <property type="match status" value="1"/>
</dbReference>
<evidence type="ECO:0000313" key="7">
    <source>
        <dbReference type="EMBL" id="KAH0451008.1"/>
    </source>
</evidence>